<organism evidence="2 3">
    <name type="scientific">Elaeis guineensis var. tenera</name>
    <name type="common">Oil palm</name>
    <dbReference type="NCBI Taxonomy" id="51953"/>
    <lineage>
        <taxon>Eukaryota</taxon>
        <taxon>Viridiplantae</taxon>
        <taxon>Streptophyta</taxon>
        <taxon>Embryophyta</taxon>
        <taxon>Tracheophyta</taxon>
        <taxon>Spermatophyta</taxon>
        <taxon>Magnoliopsida</taxon>
        <taxon>Liliopsida</taxon>
        <taxon>Arecaceae</taxon>
        <taxon>Arecoideae</taxon>
        <taxon>Cocoseae</taxon>
        <taxon>Elaeidinae</taxon>
        <taxon>Elaeis</taxon>
    </lineage>
</organism>
<name>A0A6I9RY62_ELAGV</name>
<evidence type="ECO:0000313" key="3">
    <source>
        <dbReference type="RefSeq" id="XP_010930237.1"/>
    </source>
</evidence>
<keyword evidence="1" id="KW-0812">Transmembrane</keyword>
<protein>
    <submittedName>
        <fullName evidence="3">Uncharacterized protein LOC105051469</fullName>
    </submittedName>
</protein>
<dbReference type="GeneID" id="105051469"/>
<dbReference type="KEGG" id="egu:105051469"/>
<sequence length="162" mass="16923">MGLNVSKRVEKSLRSSPEFDAACESVYDRCLADAQHAFPGVRPYQLASAVTRLHATLSASLPLVRRWVPLAPRGQAQVDAALRRVDPEAEALGLAEFRAFAVELFKDAILAGAGSAVLRRVPIGVAGIAGVGMVTHAGAEVVGRVMGVYAAGVVAAVFLSLS</sequence>
<evidence type="ECO:0000256" key="1">
    <source>
        <dbReference type="SAM" id="Phobius"/>
    </source>
</evidence>
<proteinExistence type="predicted"/>
<dbReference type="AlphaFoldDB" id="A0A6I9RY62"/>
<dbReference type="PANTHER" id="PTHR36743:SF1">
    <property type="entry name" value="OS04G0495300 PROTEIN"/>
    <property type="match status" value="1"/>
</dbReference>
<keyword evidence="1" id="KW-1133">Transmembrane helix</keyword>
<dbReference type="RefSeq" id="XP_010930237.1">
    <property type="nucleotide sequence ID" value="XM_010931935.2"/>
</dbReference>
<evidence type="ECO:0000313" key="2">
    <source>
        <dbReference type="Proteomes" id="UP000504607"/>
    </source>
</evidence>
<feature type="transmembrane region" description="Helical" evidence="1">
    <location>
        <begin position="141"/>
        <end position="161"/>
    </location>
</feature>
<keyword evidence="1" id="KW-0472">Membrane</keyword>
<dbReference type="InParanoid" id="A0A6I9RY62"/>
<gene>
    <name evidence="3" type="primary">LOC105051469</name>
</gene>
<dbReference type="FunCoup" id="A0A6I9RY62">
    <property type="interactions" value="1518"/>
</dbReference>
<reference evidence="3" key="1">
    <citation type="submission" date="2025-08" db="UniProtKB">
        <authorList>
            <consortium name="RefSeq"/>
        </authorList>
    </citation>
    <scope>IDENTIFICATION</scope>
</reference>
<dbReference type="PANTHER" id="PTHR36743">
    <property type="entry name" value="OS04G0495300 PROTEIN"/>
    <property type="match status" value="1"/>
</dbReference>
<keyword evidence="2" id="KW-1185">Reference proteome</keyword>
<dbReference type="Proteomes" id="UP000504607">
    <property type="component" value="Chromosome 9"/>
</dbReference>
<accession>A0A6I9RY62</accession>
<dbReference type="OrthoDB" id="1885878at2759"/>